<name>A0ABV1XLW7_9ACTN</name>
<proteinExistence type="predicted"/>
<evidence type="ECO:0000313" key="2">
    <source>
        <dbReference type="Proteomes" id="UP001486207"/>
    </source>
</evidence>
<evidence type="ECO:0000313" key="1">
    <source>
        <dbReference type="EMBL" id="MER7372599.1"/>
    </source>
</evidence>
<dbReference type="Proteomes" id="UP001486207">
    <property type="component" value="Unassembled WGS sequence"/>
</dbReference>
<comment type="caution">
    <text evidence="1">The sequence shown here is derived from an EMBL/GenBank/DDBJ whole genome shotgun (WGS) entry which is preliminary data.</text>
</comment>
<dbReference type="RefSeq" id="WP_190070041.1">
    <property type="nucleotide sequence ID" value="NZ_BNBM01000004.1"/>
</dbReference>
<gene>
    <name evidence="1" type="ORF">ABT384_08035</name>
</gene>
<keyword evidence="2" id="KW-1185">Reference proteome</keyword>
<organism evidence="1 2">
    <name type="scientific">Streptomyces lanatus</name>
    <dbReference type="NCBI Taxonomy" id="66900"/>
    <lineage>
        <taxon>Bacteria</taxon>
        <taxon>Bacillati</taxon>
        <taxon>Actinomycetota</taxon>
        <taxon>Actinomycetes</taxon>
        <taxon>Kitasatosporales</taxon>
        <taxon>Streptomycetaceae</taxon>
        <taxon>Streptomyces</taxon>
    </lineage>
</organism>
<sequence length="52" mass="5990">MSSQSDALQRARTDYEHHMRTCRQCHADTVPCAVAKHLLRLYNNARRTAAHP</sequence>
<reference evidence="1 2" key="1">
    <citation type="submission" date="2024-06" db="EMBL/GenBank/DDBJ databases">
        <title>The Natural Products Discovery Center: Release of the First 8490 Sequenced Strains for Exploring Actinobacteria Biosynthetic Diversity.</title>
        <authorList>
            <person name="Kalkreuter E."/>
            <person name="Kautsar S.A."/>
            <person name="Yang D."/>
            <person name="Bader C.D."/>
            <person name="Teijaro C.N."/>
            <person name="Fluegel L."/>
            <person name="Davis C.M."/>
            <person name="Simpson J.R."/>
            <person name="Lauterbach L."/>
            <person name="Steele A.D."/>
            <person name="Gui C."/>
            <person name="Meng S."/>
            <person name="Li G."/>
            <person name="Viehrig K."/>
            <person name="Ye F."/>
            <person name="Su P."/>
            <person name="Kiefer A.F."/>
            <person name="Nichols A."/>
            <person name="Cepeda A.J."/>
            <person name="Yan W."/>
            <person name="Fan B."/>
            <person name="Jiang Y."/>
            <person name="Adhikari A."/>
            <person name="Zheng C.-J."/>
            <person name="Schuster L."/>
            <person name="Cowan T.M."/>
            <person name="Smanski M.J."/>
            <person name="Chevrette M.G."/>
            <person name="De Carvalho L.P.S."/>
            <person name="Shen B."/>
        </authorList>
    </citation>
    <scope>NUCLEOTIDE SEQUENCE [LARGE SCALE GENOMIC DNA]</scope>
    <source>
        <strain evidence="1 2">NPDC000155</strain>
    </source>
</reference>
<accession>A0ABV1XLW7</accession>
<protein>
    <submittedName>
        <fullName evidence="1">Uncharacterized protein</fullName>
    </submittedName>
</protein>
<dbReference type="EMBL" id="JBEPFB010000003">
    <property type="protein sequence ID" value="MER7372599.1"/>
    <property type="molecule type" value="Genomic_DNA"/>
</dbReference>